<gene>
    <name evidence="1" type="ORF">R3W88_019499</name>
</gene>
<protein>
    <submittedName>
        <fullName evidence="1">Uncharacterized protein</fullName>
    </submittedName>
</protein>
<comment type="caution">
    <text evidence="1">The sequence shown here is derived from an EMBL/GenBank/DDBJ whole genome shotgun (WGS) entry which is preliminary data.</text>
</comment>
<dbReference type="AlphaFoldDB" id="A0AAV9KNF7"/>
<dbReference type="EMBL" id="JAWPEI010000010">
    <property type="protein sequence ID" value="KAK4713592.1"/>
    <property type="molecule type" value="Genomic_DNA"/>
</dbReference>
<evidence type="ECO:0000313" key="2">
    <source>
        <dbReference type="Proteomes" id="UP001311915"/>
    </source>
</evidence>
<name>A0AAV9KNF7_9SOLN</name>
<keyword evidence="2" id="KW-1185">Reference proteome</keyword>
<proteinExistence type="predicted"/>
<sequence>MPNTVSKGVPLIPYDPELWKTIRKMVNAQELEAKRQRLGLEVETPARGIQQNAENNQPRVVEENIGVDELIPPHHQPLAQRGRPQHPTHMMYEEDDLDLDGAGVIGAIVLPVLPLGVKFTITSTMIQLFNLKGMLRGATGDDANQHLMNFVAIYKS</sequence>
<evidence type="ECO:0000313" key="1">
    <source>
        <dbReference type="EMBL" id="KAK4713592.1"/>
    </source>
</evidence>
<reference evidence="1 2" key="1">
    <citation type="submission" date="2023-10" db="EMBL/GenBank/DDBJ databases">
        <title>Genome-Wide Identification Analysis in wild type Solanum Pinnatisectum Reveals Some Genes Defensing Phytophthora Infestans.</title>
        <authorList>
            <person name="Sun C."/>
        </authorList>
    </citation>
    <scope>NUCLEOTIDE SEQUENCE [LARGE SCALE GENOMIC DNA]</scope>
    <source>
        <strain evidence="1">LQN</strain>
        <tissue evidence="1">Leaf</tissue>
    </source>
</reference>
<accession>A0AAV9KNF7</accession>
<dbReference type="Proteomes" id="UP001311915">
    <property type="component" value="Unassembled WGS sequence"/>
</dbReference>
<organism evidence="1 2">
    <name type="scientific">Solanum pinnatisectum</name>
    <name type="common">tansyleaf nightshade</name>
    <dbReference type="NCBI Taxonomy" id="50273"/>
    <lineage>
        <taxon>Eukaryota</taxon>
        <taxon>Viridiplantae</taxon>
        <taxon>Streptophyta</taxon>
        <taxon>Embryophyta</taxon>
        <taxon>Tracheophyta</taxon>
        <taxon>Spermatophyta</taxon>
        <taxon>Magnoliopsida</taxon>
        <taxon>eudicotyledons</taxon>
        <taxon>Gunneridae</taxon>
        <taxon>Pentapetalae</taxon>
        <taxon>asterids</taxon>
        <taxon>lamiids</taxon>
        <taxon>Solanales</taxon>
        <taxon>Solanaceae</taxon>
        <taxon>Solanoideae</taxon>
        <taxon>Solaneae</taxon>
        <taxon>Solanum</taxon>
    </lineage>
</organism>